<dbReference type="AlphaFoldDB" id="A0A3P7J6X2"/>
<sequence>MSDNDYCSCDDPRDPPSAPQLELSDRFTFPHLLGHRPPAYAPPSHHKSRKINMLLCIGVAQLILAALLLYGGLCCELYTEGNYCSYYSLLWMPSLSLINSLIGIVAAIIYHDTLLFVHLCVSVAVVATATAMITELLARTNGP</sequence>
<evidence type="ECO:0000313" key="3">
    <source>
        <dbReference type="Proteomes" id="UP000270094"/>
    </source>
</evidence>
<feature type="transmembrane region" description="Helical" evidence="1">
    <location>
        <begin position="116"/>
        <end position="138"/>
    </location>
</feature>
<proteinExistence type="predicted"/>
<feature type="transmembrane region" description="Helical" evidence="1">
    <location>
        <begin position="51"/>
        <end position="74"/>
    </location>
</feature>
<feature type="transmembrane region" description="Helical" evidence="1">
    <location>
        <begin position="86"/>
        <end position="110"/>
    </location>
</feature>
<dbReference type="EMBL" id="UYYB01095613">
    <property type="protein sequence ID" value="VDM75629.1"/>
    <property type="molecule type" value="Genomic_DNA"/>
</dbReference>
<dbReference type="OrthoDB" id="5919882at2759"/>
<evidence type="ECO:0000313" key="2">
    <source>
        <dbReference type="EMBL" id="VDM75629.1"/>
    </source>
</evidence>
<dbReference type="Proteomes" id="UP000270094">
    <property type="component" value="Unassembled WGS sequence"/>
</dbReference>
<protein>
    <submittedName>
        <fullName evidence="2">Uncharacterized protein</fullName>
    </submittedName>
</protein>
<name>A0A3P7J6X2_STRVU</name>
<reference evidence="2 3" key="1">
    <citation type="submission" date="2018-11" db="EMBL/GenBank/DDBJ databases">
        <authorList>
            <consortium name="Pathogen Informatics"/>
        </authorList>
    </citation>
    <scope>NUCLEOTIDE SEQUENCE [LARGE SCALE GENOMIC DNA]</scope>
</reference>
<gene>
    <name evidence="2" type="ORF">SVUK_LOCUS10627</name>
</gene>
<keyword evidence="1" id="KW-0472">Membrane</keyword>
<organism evidence="2 3">
    <name type="scientific">Strongylus vulgaris</name>
    <name type="common">Blood worm</name>
    <dbReference type="NCBI Taxonomy" id="40348"/>
    <lineage>
        <taxon>Eukaryota</taxon>
        <taxon>Metazoa</taxon>
        <taxon>Ecdysozoa</taxon>
        <taxon>Nematoda</taxon>
        <taxon>Chromadorea</taxon>
        <taxon>Rhabditida</taxon>
        <taxon>Rhabditina</taxon>
        <taxon>Rhabditomorpha</taxon>
        <taxon>Strongyloidea</taxon>
        <taxon>Strongylidae</taxon>
        <taxon>Strongylus</taxon>
    </lineage>
</organism>
<keyword evidence="1" id="KW-1133">Transmembrane helix</keyword>
<evidence type="ECO:0000256" key="1">
    <source>
        <dbReference type="SAM" id="Phobius"/>
    </source>
</evidence>
<accession>A0A3P7J6X2</accession>
<keyword evidence="3" id="KW-1185">Reference proteome</keyword>
<keyword evidence="1" id="KW-0812">Transmembrane</keyword>